<dbReference type="PANTHER" id="PTHR40254:SF1">
    <property type="entry name" value="BLR0577 PROTEIN"/>
    <property type="match status" value="1"/>
</dbReference>
<dbReference type="AlphaFoldDB" id="A0A0X8FJY9"/>
<reference evidence="2" key="2">
    <citation type="submission" date="2016-01" db="EMBL/GenBank/DDBJ databases">
        <title>Six Aerococcus type strain genome sequencing and assembly using PacBio and Illumina Hiseq.</title>
        <authorList>
            <person name="Carkaci D."/>
            <person name="Dargis R."/>
            <person name="Nielsen X.C."/>
            <person name="Skovgaard O."/>
            <person name="Fuursted K."/>
            <person name="Christensen J.J."/>
        </authorList>
    </citation>
    <scope>NUCLEOTIDE SEQUENCE [LARGE SCALE GENOMIC DNA]</scope>
    <source>
        <strain evidence="2">CCUG42038B</strain>
    </source>
</reference>
<evidence type="ECO:0000313" key="2">
    <source>
        <dbReference type="Proteomes" id="UP000062260"/>
    </source>
</evidence>
<dbReference type="SUPFAM" id="SSF51905">
    <property type="entry name" value="FAD/NAD(P)-binding domain"/>
    <property type="match status" value="1"/>
</dbReference>
<accession>A0A0X8FJY9</accession>
<dbReference type="OrthoDB" id="2211465at2"/>
<dbReference type="Proteomes" id="UP000062260">
    <property type="component" value="Chromosome"/>
</dbReference>
<dbReference type="InterPro" id="IPR038732">
    <property type="entry name" value="HpyO/CreE_NAD-binding"/>
</dbReference>
<dbReference type="PANTHER" id="PTHR40254">
    <property type="entry name" value="BLR0577 PROTEIN"/>
    <property type="match status" value="1"/>
</dbReference>
<keyword evidence="2" id="KW-1185">Reference proteome</keyword>
<reference evidence="1 2" key="1">
    <citation type="journal article" date="2016" name="Genome Announc.">
        <title>Complete Genome Sequences of Aerococcus christensenii CCUG 28831T, Aerococcus sanguinicola CCUG 43001T, Aerococcus urinae CCUG 36881T, Aerococcus urinaeequi CCUG 28094T, Aerococcus urinaehominis CCUG 42038 BT, and Aerococcus viridans CCUG 4311T.</title>
        <authorList>
            <person name="Carkaci D."/>
            <person name="Dargis R."/>
            <person name="Nielsen X.C."/>
            <person name="Skovgaard O."/>
            <person name="Fuursted K."/>
            <person name="Christensen J.J."/>
        </authorList>
    </citation>
    <scope>NUCLEOTIDE SEQUENCE [LARGE SCALE GENOMIC DNA]</scope>
    <source>
        <strain evidence="1 2">CCUG42038B</strain>
    </source>
</reference>
<dbReference type="InterPro" id="IPR036188">
    <property type="entry name" value="FAD/NAD-bd_sf"/>
</dbReference>
<proteinExistence type="predicted"/>
<sequence>MRIAIVGAGVAGSSVLRTLLSVGPSTSPLEIDVYDYRTELSKGLPYQQDSDCLLLNSAASRVSAVRDQPNDFVTWLAQAGLSDDTLQGMARRQHYGDYLNQVFAPYFASDCVQVYHHKVVDVALVDANKPASGYRLKFSQAEASPTTKNGQPDAWSSVYQAVFLCIGHPPYADYYHLSECSQYVGTPYPAKTQLAHLDPTKRIGIIGSSATAFDIWRYIRTNYELKQPLTFYVRQRPFTVAEVILADDQALILSIDDDWLNQAQDEAGFISLDKILAQVRCDFQAMGIDWQPLVWREAIGDLSDNIRQFYQQDQELALLQAYISEITAYLPDLYNSLNHADRQRYDRLYRQMLNISAIQYLIKLWQIYCRKWLKAA</sequence>
<dbReference type="Pfam" id="PF13454">
    <property type="entry name" value="NAD_binding_9"/>
    <property type="match status" value="1"/>
</dbReference>
<name>A0A0X8FJY9_9LACT</name>
<evidence type="ECO:0000313" key="1">
    <source>
        <dbReference type="EMBL" id="AMB98637.1"/>
    </source>
</evidence>
<dbReference type="InterPro" id="IPR052189">
    <property type="entry name" value="L-asp_N-monooxygenase_NS-form"/>
</dbReference>
<dbReference type="STRING" id="128944.AWM75_00895"/>
<dbReference type="EMBL" id="CP014163">
    <property type="protein sequence ID" value="AMB98637.1"/>
    <property type="molecule type" value="Genomic_DNA"/>
</dbReference>
<dbReference type="RefSeq" id="WP_067977296.1">
    <property type="nucleotide sequence ID" value="NZ_CP014163.1"/>
</dbReference>
<dbReference type="KEGG" id="auh:AWM75_00895"/>
<protein>
    <submittedName>
        <fullName evidence="1">Uncharacterized protein</fullName>
    </submittedName>
</protein>
<organism evidence="1 2">
    <name type="scientific">Aerococcus urinaehominis</name>
    <dbReference type="NCBI Taxonomy" id="128944"/>
    <lineage>
        <taxon>Bacteria</taxon>
        <taxon>Bacillati</taxon>
        <taxon>Bacillota</taxon>
        <taxon>Bacilli</taxon>
        <taxon>Lactobacillales</taxon>
        <taxon>Aerococcaceae</taxon>
        <taxon>Aerococcus</taxon>
    </lineage>
</organism>
<gene>
    <name evidence="1" type="ORF">AWM75_00895</name>
</gene>